<comment type="caution">
    <text evidence="1">The sequence shown here is derived from an EMBL/GenBank/DDBJ whole genome shotgun (WGS) entry which is preliminary data.</text>
</comment>
<name>A0A9W6XNR4_9STRA</name>
<gene>
    <name evidence="1" type="ORF">Pfra01_001367400</name>
</gene>
<evidence type="ECO:0000313" key="2">
    <source>
        <dbReference type="Proteomes" id="UP001165121"/>
    </source>
</evidence>
<organism evidence="1 2">
    <name type="scientific">Phytophthora fragariaefolia</name>
    <dbReference type="NCBI Taxonomy" id="1490495"/>
    <lineage>
        <taxon>Eukaryota</taxon>
        <taxon>Sar</taxon>
        <taxon>Stramenopiles</taxon>
        <taxon>Oomycota</taxon>
        <taxon>Peronosporomycetes</taxon>
        <taxon>Peronosporales</taxon>
        <taxon>Peronosporaceae</taxon>
        <taxon>Phytophthora</taxon>
    </lineage>
</organism>
<proteinExistence type="predicted"/>
<keyword evidence="2" id="KW-1185">Reference proteome</keyword>
<dbReference type="EMBL" id="BSXT01001404">
    <property type="protein sequence ID" value="GMF42155.1"/>
    <property type="molecule type" value="Genomic_DNA"/>
</dbReference>
<evidence type="ECO:0000313" key="1">
    <source>
        <dbReference type="EMBL" id="GMF42155.1"/>
    </source>
</evidence>
<dbReference type="Proteomes" id="UP001165121">
    <property type="component" value="Unassembled WGS sequence"/>
</dbReference>
<protein>
    <submittedName>
        <fullName evidence="1">Unnamed protein product</fullName>
    </submittedName>
</protein>
<dbReference type="AlphaFoldDB" id="A0A9W6XNR4"/>
<accession>A0A9W6XNR4</accession>
<reference evidence="1" key="1">
    <citation type="submission" date="2023-04" db="EMBL/GenBank/DDBJ databases">
        <title>Phytophthora fragariaefolia NBRC 109709.</title>
        <authorList>
            <person name="Ichikawa N."/>
            <person name="Sato H."/>
            <person name="Tonouchi N."/>
        </authorList>
    </citation>
    <scope>NUCLEOTIDE SEQUENCE</scope>
    <source>
        <strain evidence="1">NBRC 109709</strain>
    </source>
</reference>
<sequence length="193" mass="21104">MRRSSPSFLFLNSRPTIPTTSAGAVLGVATQKLPPGAIYVPSMSLRSLFKLSWRYVSVSSGMAWNAGYDRIPALNTSTTWGGSSVRNGRTTMSSETPMTLLSDSEFPMLMLADKLLEFGLSYPLSRLASPPCRYRNPPAQFVIALGGEGTSRCTCTVGLQTVIPQMAPLHCRNITTLKRNFHKSVIFTEIAKH</sequence>